<dbReference type="GO" id="GO:0020037">
    <property type="term" value="F:heme binding"/>
    <property type="evidence" value="ECO:0007669"/>
    <property type="project" value="InterPro"/>
</dbReference>
<keyword evidence="1" id="KW-0813">Transport</keyword>
<gene>
    <name evidence="6" type="ORF">SAMN04515674_10251</name>
</gene>
<dbReference type="EMBL" id="FOXH01000002">
    <property type="protein sequence ID" value="SFP23656.1"/>
    <property type="molecule type" value="Genomic_DNA"/>
</dbReference>
<dbReference type="SUPFAM" id="SSF46458">
    <property type="entry name" value="Globin-like"/>
    <property type="match status" value="2"/>
</dbReference>
<dbReference type="Pfam" id="PF01152">
    <property type="entry name" value="Bac_globin"/>
    <property type="match status" value="2"/>
</dbReference>
<evidence type="ECO:0000256" key="4">
    <source>
        <dbReference type="ARBA" id="ARBA00023004"/>
    </source>
</evidence>
<dbReference type="InterPro" id="IPR012292">
    <property type="entry name" value="Globin/Proto"/>
</dbReference>
<dbReference type="InterPro" id="IPR009050">
    <property type="entry name" value="Globin-like_sf"/>
</dbReference>
<dbReference type="Proteomes" id="UP000199306">
    <property type="component" value="Unassembled WGS sequence"/>
</dbReference>
<dbReference type="GO" id="GO:0046872">
    <property type="term" value="F:metal ion binding"/>
    <property type="evidence" value="ECO:0007669"/>
    <property type="project" value="UniProtKB-KW"/>
</dbReference>
<dbReference type="Gene3D" id="1.10.490.10">
    <property type="entry name" value="Globins"/>
    <property type="match status" value="2"/>
</dbReference>
<dbReference type="CDD" id="cd00454">
    <property type="entry name" value="TrHb1_N"/>
    <property type="match status" value="2"/>
</dbReference>
<keyword evidence="2 5" id="KW-0349">Heme</keyword>
<dbReference type="RefSeq" id="WP_092012194.1">
    <property type="nucleotide sequence ID" value="NZ_FOXH01000002.1"/>
</dbReference>
<proteinExistence type="predicted"/>
<keyword evidence="7" id="KW-1185">Reference proteome</keyword>
<accession>A0A1I5NQR9</accession>
<keyword evidence="3 5" id="KW-0479">Metal-binding</keyword>
<evidence type="ECO:0000313" key="6">
    <source>
        <dbReference type="EMBL" id="SFP23656.1"/>
    </source>
</evidence>
<dbReference type="InterPro" id="IPR001486">
    <property type="entry name" value="Hemoglobin_trunc"/>
</dbReference>
<reference evidence="6 7" key="1">
    <citation type="submission" date="2016-10" db="EMBL/GenBank/DDBJ databases">
        <authorList>
            <person name="de Groot N.N."/>
        </authorList>
    </citation>
    <scope>NUCLEOTIDE SEQUENCE [LARGE SCALE GENOMIC DNA]</scope>
    <source>
        <strain evidence="7">E92,LMG 26720,CCM 7988</strain>
    </source>
</reference>
<sequence length="277" mass="29216">MKKSLQSLGLALLMGTCLLSSCKKDDPVVTPTKSLYDRLGGNAAISAVIDQFIANVAADTKINAFFADAAADPARLTRLRNNLINQVGMATGGMEKYTGKDMKTAHKGMGIEEADFNALVADLSASLDKFNVAAADKTELLTALAGLKGDIVEGPTTLYVRLGGNAGISTVIDDFLGKVAADNRINSFFAAAVADPARLTRLRNNLINQVGMATGGTEKYTGKDMKTAHKGMNINEAQFNALVSDLQASLIKYNVESRTKIQLLTALGGLKGDIVGQ</sequence>
<evidence type="ECO:0000256" key="5">
    <source>
        <dbReference type="PIRSR" id="PIRSR601486-1"/>
    </source>
</evidence>
<dbReference type="GO" id="GO:0019825">
    <property type="term" value="F:oxygen binding"/>
    <property type="evidence" value="ECO:0007669"/>
    <property type="project" value="InterPro"/>
</dbReference>
<name>A0A1I5NQR9_9BACT</name>
<evidence type="ECO:0000256" key="1">
    <source>
        <dbReference type="ARBA" id="ARBA00022448"/>
    </source>
</evidence>
<evidence type="ECO:0000313" key="7">
    <source>
        <dbReference type="Proteomes" id="UP000199306"/>
    </source>
</evidence>
<organism evidence="6 7">
    <name type="scientific">Pseudarcicella hirudinis</name>
    <dbReference type="NCBI Taxonomy" id="1079859"/>
    <lineage>
        <taxon>Bacteria</taxon>
        <taxon>Pseudomonadati</taxon>
        <taxon>Bacteroidota</taxon>
        <taxon>Cytophagia</taxon>
        <taxon>Cytophagales</taxon>
        <taxon>Flectobacillaceae</taxon>
        <taxon>Pseudarcicella</taxon>
    </lineage>
</organism>
<dbReference type="AlphaFoldDB" id="A0A1I5NQR9"/>
<evidence type="ECO:0000256" key="2">
    <source>
        <dbReference type="ARBA" id="ARBA00022617"/>
    </source>
</evidence>
<evidence type="ECO:0000256" key="3">
    <source>
        <dbReference type="ARBA" id="ARBA00022723"/>
    </source>
</evidence>
<keyword evidence="4 5" id="KW-0408">Iron</keyword>
<dbReference type="STRING" id="1079859.SAMN04515674_10251"/>
<dbReference type="PROSITE" id="PS51257">
    <property type="entry name" value="PROKAR_LIPOPROTEIN"/>
    <property type="match status" value="1"/>
</dbReference>
<dbReference type="OrthoDB" id="9795814at2"/>
<feature type="binding site" description="distal binding residue" evidence="5">
    <location>
        <position position="106"/>
    </location>
    <ligand>
        <name>heme</name>
        <dbReference type="ChEBI" id="CHEBI:30413"/>
    </ligand>
    <ligandPart>
        <name>Fe</name>
        <dbReference type="ChEBI" id="CHEBI:18248"/>
    </ligandPart>
</feature>
<protein>
    <submittedName>
        <fullName evidence="6">Truncated hemoglobin YjbI</fullName>
    </submittedName>
</protein>